<sequence length="167" mass="20339">MNYIFDLDFTLYSNYDINKSTDTKFYKSFKEKQFLNKLLNQLKLKNKLYIFSNGNKNHVDYVIKKMKMKTLFEDTANRDEYSKFPKPDIRAYKYVIKKFKLDKNIETFFFEDTIENLETAKKMGWVTVFINNDKISKKKLERYNFIDYKFSCIEQALIFLINKFDNK</sequence>
<evidence type="ECO:0008006" key="2">
    <source>
        <dbReference type="Google" id="ProtNLM"/>
    </source>
</evidence>
<proteinExistence type="predicted"/>
<dbReference type="PANTHER" id="PTHR43611:SF3">
    <property type="entry name" value="FLAVIN MONONUCLEOTIDE HYDROLASE 1, CHLOROPLATIC"/>
    <property type="match status" value="1"/>
</dbReference>
<name>A0A6C0J1J4_9ZZZZ</name>
<dbReference type="PANTHER" id="PTHR43611">
    <property type="entry name" value="ALPHA-D-GLUCOSE 1-PHOSPHATE PHOSPHATASE"/>
    <property type="match status" value="1"/>
</dbReference>
<accession>A0A6C0J1J4</accession>
<dbReference type="Gene3D" id="3.40.50.1000">
    <property type="entry name" value="HAD superfamily/HAD-like"/>
    <property type="match status" value="1"/>
</dbReference>
<dbReference type="InterPro" id="IPR023214">
    <property type="entry name" value="HAD_sf"/>
</dbReference>
<evidence type="ECO:0000313" key="1">
    <source>
        <dbReference type="EMBL" id="QHT97523.1"/>
    </source>
</evidence>
<organism evidence="1">
    <name type="scientific">viral metagenome</name>
    <dbReference type="NCBI Taxonomy" id="1070528"/>
    <lineage>
        <taxon>unclassified sequences</taxon>
        <taxon>metagenomes</taxon>
        <taxon>organismal metagenomes</taxon>
    </lineage>
</organism>
<reference evidence="1" key="1">
    <citation type="journal article" date="2020" name="Nature">
        <title>Giant virus diversity and host interactions through global metagenomics.</title>
        <authorList>
            <person name="Schulz F."/>
            <person name="Roux S."/>
            <person name="Paez-Espino D."/>
            <person name="Jungbluth S."/>
            <person name="Walsh D.A."/>
            <person name="Denef V.J."/>
            <person name="McMahon K.D."/>
            <person name="Konstantinidis K.T."/>
            <person name="Eloe-Fadrosh E.A."/>
            <person name="Kyrpides N.C."/>
            <person name="Woyke T."/>
        </authorList>
    </citation>
    <scope>NUCLEOTIDE SEQUENCE</scope>
    <source>
        <strain evidence="1">GVMAG-M-3300025138-11</strain>
    </source>
</reference>
<dbReference type="InterPro" id="IPR006439">
    <property type="entry name" value="HAD-SF_hydro_IA"/>
</dbReference>
<dbReference type="AlphaFoldDB" id="A0A6C0J1J4"/>
<protein>
    <recommendedName>
        <fullName evidence="2">Pyrimidine 5'-nucleotidase</fullName>
    </recommendedName>
</protein>
<dbReference type="NCBIfam" id="TIGR01509">
    <property type="entry name" value="HAD-SF-IA-v3"/>
    <property type="match status" value="1"/>
</dbReference>
<dbReference type="Pfam" id="PF00702">
    <property type="entry name" value="Hydrolase"/>
    <property type="match status" value="1"/>
</dbReference>
<dbReference type="InterPro" id="IPR036412">
    <property type="entry name" value="HAD-like_sf"/>
</dbReference>
<dbReference type="SUPFAM" id="SSF56784">
    <property type="entry name" value="HAD-like"/>
    <property type="match status" value="1"/>
</dbReference>
<dbReference type="EMBL" id="MN740279">
    <property type="protein sequence ID" value="QHT97523.1"/>
    <property type="molecule type" value="Genomic_DNA"/>
</dbReference>